<evidence type="ECO:0000259" key="1">
    <source>
        <dbReference type="SMART" id="SM00829"/>
    </source>
</evidence>
<reference evidence="2" key="2">
    <citation type="submission" date="2023-06" db="EMBL/GenBank/DDBJ databases">
        <authorList>
            <consortium name="Lawrence Berkeley National Laboratory"/>
            <person name="Haridas S."/>
            <person name="Hensen N."/>
            <person name="Bonometti L."/>
            <person name="Westerberg I."/>
            <person name="Brannstrom I.O."/>
            <person name="Guillou S."/>
            <person name="Cros-Aarteil S."/>
            <person name="Calhoun S."/>
            <person name="Kuo A."/>
            <person name="Mondo S."/>
            <person name="Pangilinan J."/>
            <person name="Riley R."/>
            <person name="Labutti K."/>
            <person name="Andreopoulos B."/>
            <person name="Lipzen A."/>
            <person name="Chen C."/>
            <person name="Yanf M."/>
            <person name="Daum C."/>
            <person name="Ng V."/>
            <person name="Clum A."/>
            <person name="Steindorff A."/>
            <person name="Ohm R."/>
            <person name="Martin F."/>
            <person name="Silar P."/>
            <person name="Natvig D."/>
            <person name="Lalanne C."/>
            <person name="Gautier V."/>
            <person name="Ament-Velasquez S.L."/>
            <person name="Kruys A."/>
            <person name="Hutchinson M.I."/>
            <person name="Powell A.J."/>
            <person name="Barry K."/>
            <person name="Miller A.N."/>
            <person name="Grigoriev I.V."/>
            <person name="Debuchy R."/>
            <person name="Gladieux P."/>
            <person name="Thoren M.H."/>
            <person name="Johannesson H."/>
        </authorList>
    </citation>
    <scope>NUCLEOTIDE SEQUENCE</scope>
    <source>
        <strain evidence="2">CBS 118394</strain>
    </source>
</reference>
<dbReference type="Pfam" id="PF08240">
    <property type="entry name" value="ADH_N"/>
    <property type="match status" value="1"/>
</dbReference>
<comment type="caution">
    <text evidence="2">The sequence shown here is derived from an EMBL/GenBank/DDBJ whole genome shotgun (WGS) entry which is preliminary data.</text>
</comment>
<dbReference type="Proteomes" id="UP001283341">
    <property type="component" value="Unassembled WGS sequence"/>
</dbReference>
<dbReference type="InterPro" id="IPR020843">
    <property type="entry name" value="ER"/>
</dbReference>
<dbReference type="SMART" id="SM00829">
    <property type="entry name" value="PKS_ER"/>
    <property type="match status" value="1"/>
</dbReference>
<dbReference type="EMBL" id="JAUEDM010000005">
    <property type="protein sequence ID" value="KAK3315969.1"/>
    <property type="molecule type" value="Genomic_DNA"/>
</dbReference>
<protein>
    <submittedName>
        <fullName evidence="2">Alcohol dehydrogenase</fullName>
    </submittedName>
</protein>
<dbReference type="SUPFAM" id="SSF51735">
    <property type="entry name" value="NAD(P)-binding Rossmann-fold domains"/>
    <property type="match status" value="1"/>
</dbReference>
<dbReference type="Gene3D" id="3.40.50.720">
    <property type="entry name" value="NAD(P)-binding Rossmann-like Domain"/>
    <property type="match status" value="1"/>
</dbReference>
<dbReference type="InterPro" id="IPR036291">
    <property type="entry name" value="NAD(P)-bd_dom_sf"/>
</dbReference>
<dbReference type="GO" id="GO:0016491">
    <property type="term" value="F:oxidoreductase activity"/>
    <property type="evidence" value="ECO:0007669"/>
    <property type="project" value="InterPro"/>
</dbReference>
<organism evidence="2 3">
    <name type="scientific">Apodospora peruviana</name>
    <dbReference type="NCBI Taxonomy" id="516989"/>
    <lineage>
        <taxon>Eukaryota</taxon>
        <taxon>Fungi</taxon>
        <taxon>Dikarya</taxon>
        <taxon>Ascomycota</taxon>
        <taxon>Pezizomycotina</taxon>
        <taxon>Sordariomycetes</taxon>
        <taxon>Sordariomycetidae</taxon>
        <taxon>Sordariales</taxon>
        <taxon>Lasiosphaeriaceae</taxon>
        <taxon>Apodospora</taxon>
    </lineage>
</organism>
<dbReference type="InterPro" id="IPR013154">
    <property type="entry name" value="ADH-like_N"/>
</dbReference>
<reference evidence="2" key="1">
    <citation type="journal article" date="2023" name="Mol. Phylogenet. Evol.">
        <title>Genome-scale phylogeny and comparative genomics of the fungal order Sordariales.</title>
        <authorList>
            <person name="Hensen N."/>
            <person name="Bonometti L."/>
            <person name="Westerberg I."/>
            <person name="Brannstrom I.O."/>
            <person name="Guillou S."/>
            <person name="Cros-Aarteil S."/>
            <person name="Calhoun S."/>
            <person name="Haridas S."/>
            <person name="Kuo A."/>
            <person name="Mondo S."/>
            <person name="Pangilinan J."/>
            <person name="Riley R."/>
            <person name="LaButti K."/>
            <person name="Andreopoulos B."/>
            <person name="Lipzen A."/>
            <person name="Chen C."/>
            <person name="Yan M."/>
            <person name="Daum C."/>
            <person name="Ng V."/>
            <person name="Clum A."/>
            <person name="Steindorff A."/>
            <person name="Ohm R.A."/>
            <person name="Martin F."/>
            <person name="Silar P."/>
            <person name="Natvig D.O."/>
            <person name="Lalanne C."/>
            <person name="Gautier V."/>
            <person name="Ament-Velasquez S.L."/>
            <person name="Kruys A."/>
            <person name="Hutchinson M.I."/>
            <person name="Powell A.J."/>
            <person name="Barry K."/>
            <person name="Miller A.N."/>
            <person name="Grigoriev I.V."/>
            <person name="Debuchy R."/>
            <person name="Gladieux P."/>
            <person name="Hiltunen Thoren M."/>
            <person name="Johannesson H."/>
        </authorList>
    </citation>
    <scope>NUCLEOTIDE SEQUENCE</scope>
    <source>
        <strain evidence="2">CBS 118394</strain>
    </source>
</reference>
<evidence type="ECO:0000313" key="3">
    <source>
        <dbReference type="Proteomes" id="UP001283341"/>
    </source>
</evidence>
<dbReference type="PANTHER" id="PTHR45033:SF1">
    <property type="entry name" value="OXIDOREDUCTASE (EUROFUNG)"/>
    <property type="match status" value="1"/>
</dbReference>
<proteinExistence type="predicted"/>
<dbReference type="Gene3D" id="3.90.180.10">
    <property type="entry name" value="Medium-chain alcohol dehydrogenases, catalytic domain"/>
    <property type="match status" value="1"/>
</dbReference>
<dbReference type="CDD" id="cd08276">
    <property type="entry name" value="MDR7"/>
    <property type="match status" value="1"/>
</dbReference>
<evidence type="ECO:0000313" key="2">
    <source>
        <dbReference type="EMBL" id="KAK3315969.1"/>
    </source>
</evidence>
<gene>
    <name evidence="2" type="ORF">B0H66DRAFT_518590</name>
</gene>
<name>A0AAE0HZV0_9PEZI</name>
<feature type="domain" description="Enoyl reductase (ER)" evidence="1">
    <location>
        <begin position="17"/>
        <end position="363"/>
    </location>
</feature>
<dbReference type="PANTHER" id="PTHR45033">
    <property type="match status" value="1"/>
</dbReference>
<dbReference type="InterPro" id="IPR011032">
    <property type="entry name" value="GroES-like_sf"/>
</dbReference>
<dbReference type="InterPro" id="IPR013149">
    <property type="entry name" value="ADH-like_C"/>
</dbReference>
<accession>A0AAE0HZV0</accession>
<dbReference type="Pfam" id="PF00107">
    <property type="entry name" value="ADH_zinc_N"/>
    <property type="match status" value="1"/>
</dbReference>
<dbReference type="SUPFAM" id="SSF50129">
    <property type="entry name" value="GroES-like"/>
    <property type="match status" value="1"/>
</dbReference>
<dbReference type="AlphaFoldDB" id="A0AAE0HZV0"/>
<dbReference type="InterPro" id="IPR052711">
    <property type="entry name" value="Zinc_ADH-like"/>
</dbReference>
<sequence>MANTTTVVEKWNTRGDGLDKLVRSSGPMPQPGKNEVLVQIKAVSLNFRDTEVIMGLYNHHKTIDAPPEDPFVPCSDMCGVVVAIGDQDPSSTAWKVGDRVLSTFIQSHVTGQITAADMTNGLGRPLDGVLQTYRVFPSSGLVRCPDYLTDEEASCLPIAAVTAWMSLYAPTAGKRLGGGDNLKGKVVLLQGTGGVSIAGLQIAKAAGATVVITSSSDEKLARAKALGADHLINYRADPEWQETVMALTGGKGADVIFETGGAQTLYRSLDCVAFGGLIACIGYLSGKEDAPGSRMNLNLLALRRNVTLKGIIVGPRDVFEGEMMPFYEQARIKPVVDRVFGFDEGKEAVKYLFGGGHFGKVVVRVGRD</sequence>
<keyword evidence="3" id="KW-1185">Reference proteome</keyword>